<proteinExistence type="inferred from homology"/>
<feature type="region of interest" description="Disordered" evidence="4">
    <location>
        <begin position="258"/>
        <end position="281"/>
    </location>
</feature>
<sequence length="281" mass="30805">MPIHAAVIQKLLSTNAHVGRRITAHHLKPYLHGTRNSLSIVDADKTLISLRSALDFISHLARTRFQAHTHTRPARFLFVNTNPLYDHIFDHMTRLTGFGSFLSPQSQFWRLGGFLTNPHSPKKFRGRNKRLCFAPVDPPDCVVVVDPDLKCSVIDEANRVGVPVVALVDSKTPLDVYEKIAYPIVCGGESVQFVYMLCNLITKTFLLEQKLSSQENGGVVDEVVVADADPNVLVDTLVSGNVDGGVGDDVIVLNVDSSSEQATVKDSSETEDLSGSEDEAL</sequence>
<dbReference type="GO" id="GO:0005763">
    <property type="term" value="C:mitochondrial small ribosomal subunit"/>
    <property type="evidence" value="ECO:0007669"/>
    <property type="project" value="TreeGrafter"/>
</dbReference>
<evidence type="ECO:0000256" key="3">
    <source>
        <dbReference type="ARBA" id="ARBA00023274"/>
    </source>
</evidence>
<evidence type="ECO:0000256" key="1">
    <source>
        <dbReference type="ARBA" id="ARBA00006242"/>
    </source>
</evidence>
<dbReference type="PROSITE" id="PS00962">
    <property type="entry name" value="RIBOSOMAL_S2_1"/>
    <property type="match status" value="1"/>
</dbReference>
<keyword evidence="3" id="KW-0687">Ribonucleoprotein</keyword>
<evidence type="ECO:0000313" key="5">
    <source>
        <dbReference type="EMBL" id="KAK9699611.1"/>
    </source>
</evidence>
<reference evidence="5" key="1">
    <citation type="submission" date="2024-03" db="EMBL/GenBank/DDBJ databases">
        <title>WGS assembly of Saponaria officinalis var. Norfolk2.</title>
        <authorList>
            <person name="Jenkins J."/>
            <person name="Shu S."/>
            <person name="Grimwood J."/>
            <person name="Barry K."/>
            <person name="Goodstein D."/>
            <person name="Schmutz J."/>
            <person name="Leebens-Mack J."/>
            <person name="Osbourn A."/>
        </authorList>
    </citation>
    <scope>NUCLEOTIDE SEQUENCE [LARGE SCALE GENOMIC DNA]</scope>
    <source>
        <strain evidence="5">JIC</strain>
    </source>
</reference>
<protein>
    <recommendedName>
        <fullName evidence="7">Ribosomal protein S2</fullName>
    </recommendedName>
</protein>
<dbReference type="PRINTS" id="PR00395">
    <property type="entry name" value="RIBOSOMALS2"/>
</dbReference>
<name>A0AAW1JBZ5_SAPOF</name>
<dbReference type="GO" id="GO:0003735">
    <property type="term" value="F:structural constituent of ribosome"/>
    <property type="evidence" value="ECO:0007669"/>
    <property type="project" value="InterPro"/>
</dbReference>
<dbReference type="InterPro" id="IPR023591">
    <property type="entry name" value="Ribosomal_uS2_flav_dom_sf"/>
</dbReference>
<keyword evidence="2" id="KW-0689">Ribosomal protein</keyword>
<evidence type="ECO:0000256" key="2">
    <source>
        <dbReference type="ARBA" id="ARBA00022980"/>
    </source>
</evidence>
<dbReference type="InterPro" id="IPR005706">
    <property type="entry name" value="Ribosomal_uS2_bac/mit/plastid"/>
</dbReference>
<dbReference type="Pfam" id="PF00318">
    <property type="entry name" value="Ribosomal_S2"/>
    <property type="match status" value="2"/>
</dbReference>
<dbReference type="AlphaFoldDB" id="A0AAW1JBZ5"/>
<evidence type="ECO:0000256" key="4">
    <source>
        <dbReference type="SAM" id="MobiDB-lite"/>
    </source>
</evidence>
<evidence type="ECO:0000313" key="6">
    <source>
        <dbReference type="Proteomes" id="UP001443914"/>
    </source>
</evidence>
<dbReference type="Gene3D" id="3.40.50.10490">
    <property type="entry name" value="Glucose-6-phosphate isomerase like protein, domain 1"/>
    <property type="match status" value="1"/>
</dbReference>
<dbReference type="Proteomes" id="UP001443914">
    <property type="component" value="Unassembled WGS sequence"/>
</dbReference>
<dbReference type="GO" id="GO:0006412">
    <property type="term" value="P:translation"/>
    <property type="evidence" value="ECO:0007669"/>
    <property type="project" value="InterPro"/>
</dbReference>
<dbReference type="EMBL" id="JBDFQZ010000008">
    <property type="protein sequence ID" value="KAK9699611.1"/>
    <property type="molecule type" value="Genomic_DNA"/>
</dbReference>
<gene>
    <name evidence="5" type="ORF">RND81_08G184600</name>
</gene>
<dbReference type="InterPro" id="IPR001865">
    <property type="entry name" value="Ribosomal_uS2"/>
</dbReference>
<keyword evidence="6" id="KW-1185">Reference proteome</keyword>
<accession>A0AAW1JBZ5</accession>
<feature type="compositionally biased region" description="Acidic residues" evidence="4">
    <location>
        <begin position="269"/>
        <end position="281"/>
    </location>
</feature>
<dbReference type="PANTHER" id="PTHR12534">
    <property type="entry name" value="30S RIBOSOMAL PROTEIN S2 PROKARYOTIC AND ORGANELLAR"/>
    <property type="match status" value="1"/>
</dbReference>
<evidence type="ECO:0008006" key="7">
    <source>
        <dbReference type="Google" id="ProtNLM"/>
    </source>
</evidence>
<comment type="similarity">
    <text evidence="1">Belongs to the universal ribosomal protein uS2 family.</text>
</comment>
<dbReference type="InterPro" id="IPR018130">
    <property type="entry name" value="Ribosomal_uS2_CS"/>
</dbReference>
<comment type="caution">
    <text evidence="5">The sequence shown here is derived from an EMBL/GenBank/DDBJ whole genome shotgun (WGS) entry which is preliminary data.</text>
</comment>
<dbReference type="SUPFAM" id="SSF52313">
    <property type="entry name" value="Ribosomal protein S2"/>
    <property type="match status" value="1"/>
</dbReference>
<dbReference type="PANTHER" id="PTHR12534:SF1">
    <property type="entry name" value="SMALL RIBOSOMAL SUBUNIT PROTEIN US2M"/>
    <property type="match status" value="1"/>
</dbReference>
<organism evidence="5 6">
    <name type="scientific">Saponaria officinalis</name>
    <name type="common">Common soapwort</name>
    <name type="synonym">Lychnis saponaria</name>
    <dbReference type="NCBI Taxonomy" id="3572"/>
    <lineage>
        <taxon>Eukaryota</taxon>
        <taxon>Viridiplantae</taxon>
        <taxon>Streptophyta</taxon>
        <taxon>Embryophyta</taxon>
        <taxon>Tracheophyta</taxon>
        <taxon>Spermatophyta</taxon>
        <taxon>Magnoliopsida</taxon>
        <taxon>eudicotyledons</taxon>
        <taxon>Gunneridae</taxon>
        <taxon>Pentapetalae</taxon>
        <taxon>Caryophyllales</taxon>
        <taxon>Caryophyllaceae</taxon>
        <taxon>Caryophylleae</taxon>
        <taxon>Saponaria</taxon>
    </lineage>
</organism>